<gene>
    <name evidence="2" type="ORF">FHW18_000772</name>
</gene>
<name>A0A7Y9IRA5_9BURK</name>
<dbReference type="RefSeq" id="WP_179583548.1">
    <property type="nucleotide sequence ID" value="NZ_JACBYR010000001.1"/>
</dbReference>
<organism evidence="2 3">
    <name type="scientific">Pigmentiphaga litoralis</name>
    <dbReference type="NCBI Taxonomy" id="516702"/>
    <lineage>
        <taxon>Bacteria</taxon>
        <taxon>Pseudomonadati</taxon>
        <taxon>Pseudomonadota</taxon>
        <taxon>Betaproteobacteria</taxon>
        <taxon>Burkholderiales</taxon>
        <taxon>Alcaligenaceae</taxon>
        <taxon>Pigmentiphaga</taxon>
    </lineage>
</organism>
<evidence type="ECO:0008006" key="4">
    <source>
        <dbReference type="Google" id="ProtNLM"/>
    </source>
</evidence>
<sequence>MTASLMTEPLSFARRAVARRGIALAAALVLAPVAAFVATGSAAAAASSAAATPAAVSVPGSSSMTYTLKASAKGFKINVDSHFDWMREGDAYRLVNSGRFTLFSFNFESSGVITPDGLQPARYQETRNKRVKAVTFDPEAKKITFSGGESEPLQAGTQDRMSVLVQLAAMGRKNPDVFASGKVVPFRVAGSSRTGMWRFRVAGTDTLDTPLGAVKAVHLVRERDEDDGQKVEVWLSADYDWMPVRVLSNESDGDYLDQVLSKFERK</sequence>
<keyword evidence="1" id="KW-0732">Signal</keyword>
<dbReference type="EMBL" id="JACBYR010000001">
    <property type="protein sequence ID" value="NYE81501.1"/>
    <property type="molecule type" value="Genomic_DNA"/>
</dbReference>
<dbReference type="Proteomes" id="UP000542125">
    <property type="component" value="Unassembled WGS sequence"/>
</dbReference>
<accession>A0A7Y9IRA5</accession>
<proteinExistence type="predicted"/>
<feature type="chain" id="PRO_5031486206" description="DUF3108 domain-containing protein" evidence="1">
    <location>
        <begin position="38"/>
        <end position="266"/>
    </location>
</feature>
<feature type="signal peptide" evidence="1">
    <location>
        <begin position="1"/>
        <end position="37"/>
    </location>
</feature>
<evidence type="ECO:0000256" key="1">
    <source>
        <dbReference type="SAM" id="SignalP"/>
    </source>
</evidence>
<comment type="caution">
    <text evidence="2">The sequence shown here is derived from an EMBL/GenBank/DDBJ whole genome shotgun (WGS) entry which is preliminary data.</text>
</comment>
<dbReference type="InterPro" id="IPR021457">
    <property type="entry name" value="DUF3108"/>
</dbReference>
<dbReference type="Pfam" id="PF11306">
    <property type="entry name" value="DUF3108"/>
    <property type="match status" value="1"/>
</dbReference>
<protein>
    <recommendedName>
        <fullName evidence="4">DUF3108 domain-containing protein</fullName>
    </recommendedName>
</protein>
<keyword evidence="3" id="KW-1185">Reference proteome</keyword>
<dbReference type="AlphaFoldDB" id="A0A7Y9IRA5"/>
<reference evidence="2 3" key="1">
    <citation type="submission" date="2020-07" db="EMBL/GenBank/DDBJ databases">
        <title>Genomic Encyclopedia of Type Strains, Phase IV (KMG-V): Genome sequencing to study the core and pangenomes of soil and plant-associated prokaryotes.</title>
        <authorList>
            <person name="Whitman W."/>
        </authorList>
    </citation>
    <scope>NUCLEOTIDE SEQUENCE [LARGE SCALE GENOMIC DNA]</scope>
    <source>
        <strain evidence="2 3">SAS40</strain>
    </source>
</reference>
<evidence type="ECO:0000313" key="2">
    <source>
        <dbReference type="EMBL" id="NYE81501.1"/>
    </source>
</evidence>
<evidence type="ECO:0000313" key="3">
    <source>
        <dbReference type="Proteomes" id="UP000542125"/>
    </source>
</evidence>